<dbReference type="SMART" id="SM00717">
    <property type="entry name" value="SANT"/>
    <property type="match status" value="2"/>
</dbReference>
<evidence type="ECO:0000259" key="10">
    <source>
        <dbReference type="PROSITE" id="PS51294"/>
    </source>
</evidence>
<keyword evidence="4" id="KW-0238">DNA-binding</keyword>
<sequence length="358" mass="40669">MMQGNPFVVLPCVNSIKLSNAQNETKKMSKGQCYNGEGLKKGTWSAEEDEKLISYIRDHGEGGWRNIPEKAGLKRCGKSCRLRWVNYLRQNIKRGNFSDEEEQIIIMLHASRGNKWSDIAKHLPERTDSEIKNHWHTHLKKRLIKNGIDPVTHLPLVSSDSSPAEPKEFDPQEEFNAEKHWPQGSSTSPVSLDLPSSSFNNPITEITRDETPLDNRSLSCKKRFERSSLLNKVAASASSFRNFLSTSVEGTLRSPTPSSSLPNPLSEHMFDANEDLSTSIDLSIPHNEFSQYLEHFNNNEDESENIGGYNQTLLISDVPSSLVYVDMTNCGDITGWSSYIPEHTSFLYEKEQDYYKFF</sequence>
<dbReference type="AlphaFoldDB" id="A0A6D2HTY2"/>
<evidence type="ECO:0000256" key="7">
    <source>
        <dbReference type="ARBA" id="ARBA00062314"/>
    </source>
</evidence>
<feature type="domain" description="HTH myb-type" evidence="10">
    <location>
        <begin position="89"/>
        <end position="143"/>
    </location>
</feature>
<comment type="subcellular location">
    <subcellularLocation>
        <location evidence="1">Nucleus</location>
    </subcellularLocation>
</comment>
<evidence type="ECO:0000256" key="4">
    <source>
        <dbReference type="ARBA" id="ARBA00023125"/>
    </source>
</evidence>
<dbReference type="Pfam" id="PF00249">
    <property type="entry name" value="Myb_DNA-binding"/>
    <property type="match status" value="2"/>
</dbReference>
<dbReference type="InterPro" id="IPR009057">
    <property type="entry name" value="Homeodomain-like_sf"/>
</dbReference>
<evidence type="ECO:0000256" key="6">
    <source>
        <dbReference type="ARBA" id="ARBA00023242"/>
    </source>
</evidence>
<dbReference type="FunFam" id="1.10.10.60:FF:000394">
    <property type="entry name" value="MYB transcription factor"/>
    <property type="match status" value="1"/>
</dbReference>
<dbReference type="FunFam" id="1.10.10.60:FF:000001">
    <property type="entry name" value="MYB-related transcription factor"/>
    <property type="match status" value="1"/>
</dbReference>
<reference evidence="11" key="1">
    <citation type="submission" date="2020-01" db="EMBL/GenBank/DDBJ databases">
        <authorList>
            <person name="Mishra B."/>
        </authorList>
    </citation>
    <scope>NUCLEOTIDE SEQUENCE [LARGE SCALE GENOMIC DNA]</scope>
</reference>
<dbReference type="GO" id="GO:0005634">
    <property type="term" value="C:nucleus"/>
    <property type="evidence" value="ECO:0007669"/>
    <property type="project" value="UniProtKB-SubCell"/>
</dbReference>
<dbReference type="PANTHER" id="PTHR10641">
    <property type="entry name" value="MYB FAMILY TRANSCRIPTION FACTOR"/>
    <property type="match status" value="1"/>
</dbReference>
<keyword evidence="2" id="KW-0677">Repeat</keyword>
<evidence type="ECO:0000259" key="9">
    <source>
        <dbReference type="PROSITE" id="PS50090"/>
    </source>
</evidence>
<feature type="domain" description="Myb-like" evidence="9">
    <location>
        <begin position="36"/>
        <end position="88"/>
    </location>
</feature>
<keyword evidence="5" id="KW-0804">Transcription</keyword>
<dbReference type="InterPro" id="IPR001005">
    <property type="entry name" value="SANT/Myb"/>
</dbReference>
<feature type="domain" description="Myb-like" evidence="9">
    <location>
        <begin position="89"/>
        <end position="139"/>
    </location>
</feature>
<evidence type="ECO:0000256" key="5">
    <source>
        <dbReference type="ARBA" id="ARBA00023163"/>
    </source>
</evidence>
<feature type="domain" description="HTH myb-type" evidence="10">
    <location>
        <begin position="36"/>
        <end position="88"/>
    </location>
</feature>
<dbReference type="InterPro" id="IPR017930">
    <property type="entry name" value="Myb_dom"/>
</dbReference>
<keyword evidence="3" id="KW-0805">Transcription regulation</keyword>
<evidence type="ECO:0000256" key="3">
    <source>
        <dbReference type="ARBA" id="ARBA00023015"/>
    </source>
</evidence>
<name>A0A6D2HTY2_9BRAS</name>
<keyword evidence="6" id="KW-0539">Nucleus</keyword>
<proteinExistence type="predicted"/>
<feature type="compositionally biased region" description="Polar residues" evidence="8">
    <location>
        <begin position="183"/>
        <end position="204"/>
    </location>
</feature>
<dbReference type="EMBL" id="CACVBM020000477">
    <property type="protein sequence ID" value="CAA7019722.1"/>
    <property type="molecule type" value="Genomic_DNA"/>
</dbReference>
<evidence type="ECO:0000256" key="1">
    <source>
        <dbReference type="ARBA" id="ARBA00004123"/>
    </source>
</evidence>
<comment type="subunit">
    <text evidence="7">Can form complexes with MYC2, MYC3 or MYC4.</text>
</comment>
<dbReference type="PROSITE" id="PS51294">
    <property type="entry name" value="HTH_MYB"/>
    <property type="match status" value="2"/>
</dbReference>
<feature type="region of interest" description="Disordered" evidence="8">
    <location>
        <begin position="179"/>
        <end position="210"/>
    </location>
</feature>
<protein>
    <submittedName>
        <fullName evidence="11">Uncharacterized protein</fullName>
    </submittedName>
</protein>
<dbReference type="PROSITE" id="PS50090">
    <property type="entry name" value="MYB_LIKE"/>
    <property type="match status" value="2"/>
</dbReference>
<evidence type="ECO:0000313" key="11">
    <source>
        <dbReference type="EMBL" id="CAA7019722.1"/>
    </source>
</evidence>
<dbReference type="GO" id="GO:0000976">
    <property type="term" value="F:transcription cis-regulatory region binding"/>
    <property type="evidence" value="ECO:0007669"/>
    <property type="project" value="UniProtKB-ARBA"/>
</dbReference>
<organism evidence="11 12">
    <name type="scientific">Microthlaspi erraticum</name>
    <dbReference type="NCBI Taxonomy" id="1685480"/>
    <lineage>
        <taxon>Eukaryota</taxon>
        <taxon>Viridiplantae</taxon>
        <taxon>Streptophyta</taxon>
        <taxon>Embryophyta</taxon>
        <taxon>Tracheophyta</taxon>
        <taxon>Spermatophyta</taxon>
        <taxon>Magnoliopsida</taxon>
        <taxon>eudicotyledons</taxon>
        <taxon>Gunneridae</taxon>
        <taxon>Pentapetalae</taxon>
        <taxon>rosids</taxon>
        <taxon>malvids</taxon>
        <taxon>Brassicales</taxon>
        <taxon>Brassicaceae</taxon>
        <taxon>Coluteocarpeae</taxon>
        <taxon>Microthlaspi</taxon>
    </lineage>
</organism>
<accession>A0A6D2HTY2</accession>
<evidence type="ECO:0000256" key="8">
    <source>
        <dbReference type="SAM" id="MobiDB-lite"/>
    </source>
</evidence>
<dbReference type="GO" id="GO:0051707">
    <property type="term" value="P:response to other organism"/>
    <property type="evidence" value="ECO:0007669"/>
    <property type="project" value="UniProtKB-ARBA"/>
</dbReference>
<keyword evidence="12" id="KW-1185">Reference proteome</keyword>
<evidence type="ECO:0000256" key="2">
    <source>
        <dbReference type="ARBA" id="ARBA00022737"/>
    </source>
</evidence>
<gene>
    <name evidence="11" type="ORF">MERR_LOCUS6957</name>
</gene>
<dbReference type="PANTHER" id="PTHR10641:SF1328">
    <property type="entry name" value="TRANSCRIPTION FACTOR MYB34"/>
    <property type="match status" value="1"/>
</dbReference>
<dbReference type="SUPFAM" id="SSF46689">
    <property type="entry name" value="Homeodomain-like"/>
    <property type="match status" value="1"/>
</dbReference>
<dbReference type="OrthoDB" id="2143914at2759"/>
<dbReference type="InterPro" id="IPR015495">
    <property type="entry name" value="Myb_TF_plants"/>
</dbReference>
<dbReference type="Gene3D" id="1.10.10.60">
    <property type="entry name" value="Homeodomain-like"/>
    <property type="match status" value="2"/>
</dbReference>
<dbReference type="Proteomes" id="UP000467841">
    <property type="component" value="Unassembled WGS sequence"/>
</dbReference>
<dbReference type="GO" id="GO:0080090">
    <property type="term" value="P:regulation of primary metabolic process"/>
    <property type="evidence" value="ECO:0007669"/>
    <property type="project" value="UniProtKB-ARBA"/>
</dbReference>
<comment type="caution">
    <text evidence="11">The sequence shown here is derived from an EMBL/GenBank/DDBJ whole genome shotgun (WGS) entry which is preliminary data.</text>
</comment>
<evidence type="ECO:0000313" key="12">
    <source>
        <dbReference type="Proteomes" id="UP000467841"/>
    </source>
</evidence>
<dbReference type="CDD" id="cd00167">
    <property type="entry name" value="SANT"/>
    <property type="match status" value="2"/>
</dbReference>